<keyword evidence="4" id="KW-1185">Reference proteome</keyword>
<dbReference type="OrthoDB" id="5502253at2"/>
<gene>
    <name evidence="3" type="ORF">SAMN02745124_00306</name>
</gene>
<dbReference type="PANTHER" id="PTHR39555:SF1">
    <property type="entry name" value="TYPE IV PILUS INNER MEMBRANE COMPONENT PILO"/>
    <property type="match status" value="1"/>
</dbReference>
<dbReference type="InterPro" id="IPR007445">
    <property type="entry name" value="PilO"/>
</dbReference>
<dbReference type="STRING" id="1121409.SAMN02745124_00306"/>
<dbReference type="AlphaFoldDB" id="A0A1M5SE24"/>
<sequence length="206" mass="23597">MRKKDSKFTAFLDKKYIPLDNRIKLGIAALLLILPIVVFYFVFYQANQDTIAGLEKKSATLADDIRKLQQKERNKPQLVAEVAKIEEEFERAAQMLPKEQEIPSLLKDISALGQNAGLDFLSFVPRPETPRDYYNEIPVDITVRGPYHSVGYFFDQISKLDRIVSVSNITMGSPQKVTGEMLLDSQCQLMTYRFTNVKISEDKKKK</sequence>
<evidence type="ECO:0000313" key="4">
    <source>
        <dbReference type="Proteomes" id="UP000184139"/>
    </source>
</evidence>
<feature type="transmembrane region" description="Helical" evidence="2">
    <location>
        <begin position="21"/>
        <end position="43"/>
    </location>
</feature>
<dbReference type="Gene3D" id="3.30.70.60">
    <property type="match status" value="1"/>
</dbReference>
<dbReference type="InterPro" id="IPR014717">
    <property type="entry name" value="Transl_elong_EF1B/ribsomal_bS6"/>
</dbReference>
<keyword evidence="2" id="KW-0472">Membrane</keyword>
<accession>A0A1M5SE24</accession>
<keyword evidence="2" id="KW-1133">Transmembrane helix</keyword>
<name>A0A1M5SE24_9BACT</name>
<dbReference type="GO" id="GO:0043683">
    <property type="term" value="P:type IV pilus assembly"/>
    <property type="evidence" value="ECO:0007669"/>
    <property type="project" value="InterPro"/>
</dbReference>
<proteinExistence type="predicted"/>
<evidence type="ECO:0000256" key="2">
    <source>
        <dbReference type="SAM" id="Phobius"/>
    </source>
</evidence>
<keyword evidence="2" id="KW-0812">Transmembrane</keyword>
<dbReference type="RefSeq" id="WP_073373056.1">
    <property type="nucleotide sequence ID" value="NZ_FQXS01000001.1"/>
</dbReference>
<evidence type="ECO:0000313" key="3">
    <source>
        <dbReference type="EMBL" id="SHH36857.1"/>
    </source>
</evidence>
<dbReference type="Pfam" id="PF04350">
    <property type="entry name" value="PilO"/>
    <property type="match status" value="1"/>
</dbReference>
<evidence type="ECO:0000256" key="1">
    <source>
        <dbReference type="SAM" id="Coils"/>
    </source>
</evidence>
<reference evidence="3 4" key="1">
    <citation type="submission" date="2016-11" db="EMBL/GenBank/DDBJ databases">
        <authorList>
            <person name="Jaros S."/>
            <person name="Januszkiewicz K."/>
            <person name="Wedrychowicz H."/>
        </authorList>
    </citation>
    <scope>NUCLEOTIDE SEQUENCE [LARGE SCALE GENOMIC DNA]</scope>
    <source>
        <strain evidence="3 4">DSM 9705</strain>
    </source>
</reference>
<protein>
    <submittedName>
        <fullName evidence="3">Type IV pilus assembly protein PilO</fullName>
    </submittedName>
</protein>
<dbReference type="Proteomes" id="UP000184139">
    <property type="component" value="Unassembled WGS sequence"/>
</dbReference>
<keyword evidence="1" id="KW-0175">Coiled coil</keyword>
<feature type="coiled-coil region" evidence="1">
    <location>
        <begin position="51"/>
        <end position="88"/>
    </location>
</feature>
<dbReference type="GO" id="GO:0043107">
    <property type="term" value="P:type IV pilus-dependent motility"/>
    <property type="evidence" value="ECO:0007669"/>
    <property type="project" value="InterPro"/>
</dbReference>
<organism evidence="3 4">
    <name type="scientific">Desulfofustis glycolicus DSM 9705</name>
    <dbReference type="NCBI Taxonomy" id="1121409"/>
    <lineage>
        <taxon>Bacteria</taxon>
        <taxon>Pseudomonadati</taxon>
        <taxon>Thermodesulfobacteriota</taxon>
        <taxon>Desulfobulbia</taxon>
        <taxon>Desulfobulbales</taxon>
        <taxon>Desulfocapsaceae</taxon>
        <taxon>Desulfofustis</taxon>
    </lineage>
</organism>
<dbReference type="PANTHER" id="PTHR39555">
    <property type="entry name" value="FIMBRIAL ASSEMBLY PROTEIN PILO-LIKE PROTEIN-RELATED"/>
    <property type="match status" value="1"/>
</dbReference>
<dbReference type="EMBL" id="FQXS01000001">
    <property type="protein sequence ID" value="SHH36857.1"/>
    <property type="molecule type" value="Genomic_DNA"/>
</dbReference>